<reference evidence="10 11" key="1">
    <citation type="submission" date="2020-04" db="EMBL/GenBank/DDBJ databases">
        <authorList>
            <person name="Wallbank WR R."/>
            <person name="Pardo Diaz C."/>
            <person name="Kozak K."/>
            <person name="Martin S."/>
            <person name="Jiggins C."/>
            <person name="Moest M."/>
            <person name="Warren A I."/>
            <person name="Byers J.R.P. K."/>
            <person name="Montejo-Kovacevich G."/>
            <person name="Yen C E."/>
        </authorList>
    </citation>
    <scope>NUCLEOTIDE SEQUENCE [LARGE SCALE GENOMIC DNA]</scope>
</reference>
<feature type="transmembrane region" description="Helical" evidence="6">
    <location>
        <begin position="276"/>
        <end position="302"/>
    </location>
</feature>
<evidence type="ECO:0000259" key="7">
    <source>
        <dbReference type="Pfam" id="PF01490"/>
    </source>
</evidence>
<keyword evidence="10" id="KW-1185">Reference proteome</keyword>
<keyword evidence="3 6" id="KW-1133">Transmembrane helix</keyword>
<dbReference type="OrthoDB" id="1684102at2759"/>
<gene>
    <name evidence="9" type="ORF">APLA_LOCUS3913</name>
    <name evidence="8" type="ORF">APLA_LOCUS500</name>
</gene>
<feature type="transmembrane region" description="Helical" evidence="6">
    <location>
        <begin position="322"/>
        <end position="347"/>
    </location>
</feature>
<dbReference type="EMBL" id="CADEBD010000041">
    <property type="protein sequence ID" value="CAB3220823.1"/>
    <property type="molecule type" value="Genomic_DNA"/>
</dbReference>
<dbReference type="Proteomes" id="UP000494256">
    <property type="component" value="Unassembled WGS sequence"/>
</dbReference>
<dbReference type="AlphaFoldDB" id="A0A8S0Z8F0"/>
<keyword evidence="2 6" id="KW-0812">Transmembrane</keyword>
<name>A0A8S0Z8F0_ARCPL</name>
<evidence type="ECO:0000256" key="6">
    <source>
        <dbReference type="SAM" id="Phobius"/>
    </source>
</evidence>
<proteinExistence type="predicted"/>
<evidence type="ECO:0000313" key="10">
    <source>
        <dbReference type="Proteomes" id="UP000494106"/>
    </source>
</evidence>
<dbReference type="InterPro" id="IPR013057">
    <property type="entry name" value="AA_transpt_TM"/>
</dbReference>
<evidence type="ECO:0000256" key="5">
    <source>
        <dbReference type="SAM" id="MobiDB-lite"/>
    </source>
</evidence>
<feature type="transmembrane region" description="Helical" evidence="6">
    <location>
        <begin position="432"/>
        <end position="450"/>
    </location>
</feature>
<comment type="subcellular location">
    <subcellularLocation>
        <location evidence="1">Membrane</location>
        <topology evidence="1">Multi-pass membrane protein</topology>
    </subcellularLocation>
</comment>
<dbReference type="GO" id="GO:0015179">
    <property type="term" value="F:L-amino acid transmembrane transporter activity"/>
    <property type="evidence" value="ECO:0007669"/>
    <property type="project" value="TreeGrafter"/>
</dbReference>
<feature type="transmembrane region" description="Helical" evidence="6">
    <location>
        <begin position="391"/>
        <end position="411"/>
    </location>
</feature>
<feature type="compositionally biased region" description="Polar residues" evidence="5">
    <location>
        <begin position="14"/>
        <end position="25"/>
    </location>
</feature>
<dbReference type="GO" id="GO:0005774">
    <property type="term" value="C:vacuolar membrane"/>
    <property type="evidence" value="ECO:0007669"/>
    <property type="project" value="TreeGrafter"/>
</dbReference>
<dbReference type="Proteomes" id="UP000494106">
    <property type="component" value="Unassembled WGS sequence"/>
</dbReference>
<evidence type="ECO:0000256" key="4">
    <source>
        <dbReference type="ARBA" id="ARBA00023136"/>
    </source>
</evidence>
<feature type="transmembrane region" description="Helical" evidence="6">
    <location>
        <begin position="206"/>
        <end position="228"/>
    </location>
</feature>
<feature type="transmembrane region" description="Helical" evidence="6">
    <location>
        <begin position="79"/>
        <end position="101"/>
    </location>
</feature>
<evidence type="ECO:0000313" key="9">
    <source>
        <dbReference type="EMBL" id="CAB3229285.1"/>
    </source>
</evidence>
<sequence>MHTENKSVKGSVENVPTSTTQSTITLADKDTEANNGYDPFEHRNVAHPTSTSGAFFHLLKSSLGSGLLSMPAAFSNTGLIPGCIGTVLVGIIATHCVHILVSTSRDVCKESKMPLLSYTDTCEGVFKLGPKKVRPYSKHVRHFVDAAMAGVCLGGTSVYVIFIASSLKDLFDTFAPNHKYEVEVYCGILLLPLILITQIRHLKFLVPFSFLANLCLVVTFGVTCYYMFTDMPPLDNIELVSSIQKWPLFLSTAIFAMEGINVVMPVENEMAKPQQFLGCPSVLNVTMVFVALLYGIMGIFGYLKYGDAVLGSITLNLPQDELLALIAKVLVAVAVFFTYCLQMYAPMDIIWTRIRPKIRKEYHNVSQIVLRTTSVCLTVILAVAVPDLQLLIGLVGAIFFSTLGLLIPVAVQTVHKWERGLGKFKYILWKNILLLVFYVIVLVSGCYASISEIIKKLT</sequence>
<feature type="transmembrane region" description="Helical" evidence="6">
    <location>
        <begin position="142"/>
        <end position="162"/>
    </location>
</feature>
<dbReference type="EMBL" id="CADEBC010000369">
    <property type="protein sequence ID" value="CAB3229285.1"/>
    <property type="molecule type" value="Genomic_DNA"/>
</dbReference>
<comment type="caution">
    <text evidence="9">The sequence shown here is derived from an EMBL/GenBank/DDBJ whole genome shotgun (WGS) entry which is preliminary data.</text>
</comment>
<evidence type="ECO:0000313" key="11">
    <source>
        <dbReference type="Proteomes" id="UP000494256"/>
    </source>
</evidence>
<dbReference type="PANTHER" id="PTHR22950">
    <property type="entry name" value="AMINO ACID TRANSPORTER"/>
    <property type="match status" value="1"/>
</dbReference>
<organism evidence="9 10">
    <name type="scientific">Arctia plantaginis</name>
    <name type="common">Wood tiger moth</name>
    <name type="synonym">Phalaena plantaginis</name>
    <dbReference type="NCBI Taxonomy" id="874455"/>
    <lineage>
        <taxon>Eukaryota</taxon>
        <taxon>Metazoa</taxon>
        <taxon>Ecdysozoa</taxon>
        <taxon>Arthropoda</taxon>
        <taxon>Hexapoda</taxon>
        <taxon>Insecta</taxon>
        <taxon>Pterygota</taxon>
        <taxon>Neoptera</taxon>
        <taxon>Endopterygota</taxon>
        <taxon>Lepidoptera</taxon>
        <taxon>Glossata</taxon>
        <taxon>Ditrysia</taxon>
        <taxon>Noctuoidea</taxon>
        <taxon>Erebidae</taxon>
        <taxon>Arctiinae</taxon>
        <taxon>Arctia</taxon>
    </lineage>
</organism>
<dbReference type="PANTHER" id="PTHR22950:SF494">
    <property type="entry name" value="GH04538P"/>
    <property type="match status" value="1"/>
</dbReference>
<keyword evidence="4 6" id="KW-0472">Membrane</keyword>
<feature type="transmembrane region" description="Helical" evidence="6">
    <location>
        <begin position="368"/>
        <end position="385"/>
    </location>
</feature>
<protein>
    <recommendedName>
        <fullName evidence="7">Amino acid transporter transmembrane domain-containing protein</fullName>
    </recommendedName>
</protein>
<feature type="transmembrane region" description="Helical" evidence="6">
    <location>
        <begin position="182"/>
        <end position="199"/>
    </location>
</feature>
<dbReference type="Pfam" id="PF01490">
    <property type="entry name" value="Aa_trans"/>
    <property type="match status" value="1"/>
</dbReference>
<evidence type="ECO:0000256" key="3">
    <source>
        <dbReference type="ARBA" id="ARBA00022989"/>
    </source>
</evidence>
<feature type="domain" description="Amino acid transporter transmembrane" evidence="7">
    <location>
        <begin position="48"/>
        <end position="450"/>
    </location>
</feature>
<evidence type="ECO:0000256" key="1">
    <source>
        <dbReference type="ARBA" id="ARBA00004141"/>
    </source>
</evidence>
<feature type="transmembrane region" description="Helical" evidence="6">
    <location>
        <begin position="248"/>
        <end position="264"/>
    </location>
</feature>
<accession>A0A8S0Z8F0</accession>
<evidence type="ECO:0000256" key="2">
    <source>
        <dbReference type="ARBA" id="ARBA00022692"/>
    </source>
</evidence>
<feature type="region of interest" description="Disordered" evidence="5">
    <location>
        <begin position="1"/>
        <end position="32"/>
    </location>
</feature>
<evidence type="ECO:0000313" key="8">
    <source>
        <dbReference type="EMBL" id="CAB3220823.1"/>
    </source>
</evidence>